<name>A0A0C3JFS2_PISTI</name>
<reference evidence="2" key="2">
    <citation type="submission" date="2015-01" db="EMBL/GenBank/DDBJ databases">
        <title>Evolutionary Origins and Diversification of the Mycorrhizal Mutualists.</title>
        <authorList>
            <consortium name="DOE Joint Genome Institute"/>
            <consortium name="Mycorrhizal Genomics Consortium"/>
            <person name="Kohler A."/>
            <person name="Kuo A."/>
            <person name="Nagy L.G."/>
            <person name="Floudas D."/>
            <person name="Copeland A."/>
            <person name="Barry K.W."/>
            <person name="Cichocki N."/>
            <person name="Veneault-Fourrey C."/>
            <person name="LaButti K."/>
            <person name="Lindquist E.A."/>
            <person name="Lipzen A."/>
            <person name="Lundell T."/>
            <person name="Morin E."/>
            <person name="Murat C."/>
            <person name="Riley R."/>
            <person name="Ohm R."/>
            <person name="Sun H."/>
            <person name="Tunlid A."/>
            <person name="Henrissat B."/>
            <person name="Grigoriev I.V."/>
            <person name="Hibbett D.S."/>
            <person name="Martin F."/>
        </authorList>
    </citation>
    <scope>NUCLEOTIDE SEQUENCE [LARGE SCALE GENOMIC DNA]</scope>
    <source>
        <strain evidence="2">Marx 270</strain>
    </source>
</reference>
<dbReference type="Proteomes" id="UP000054217">
    <property type="component" value="Unassembled WGS sequence"/>
</dbReference>
<keyword evidence="2" id="KW-1185">Reference proteome</keyword>
<dbReference type="HOGENOM" id="CLU_3051315_0_0_1"/>
<reference evidence="1 2" key="1">
    <citation type="submission" date="2014-04" db="EMBL/GenBank/DDBJ databases">
        <authorList>
            <consortium name="DOE Joint Genome Institute"/>
            <person name="Kuo A."/>
            <person name="Kohler A."/>
            <person name="Costa M.D."/>
            <person name="Nagy L.G."/>
            <person name="Floudas D."/>
            <person name="Copeland A."/>
            <person name="Barry K.W."/>
            <person name="Cichocki N."/>
            <person name="Veneault-Fourrey C."/>
            <person name="LaButti K."/>
            <person name="Lindquist E.A."/>
            <person name="Lipzen A."/>
            <person name="Lundell T."/>
            <person name="Morin E."/>
            <person name="Murat C."/>
            <person name="Sun H."/>
            <person name="Tunlid A."/>
            <person name="Henrissat B."/>
            <person name="Grigoriev I.V."/>
            <person name="Hibbett D.S."/>
            <person name="Martin F."/>
            <person name="Nordberg H.P."/>
            <person name="Cantor M.N."/>
            <person name="Hua S.X."/>
        </authorList>
    </citation>
    <scope>NUCLEOTIDE SEQUENCE [LARGE SCALE GENOMIC DNA]</scope>
    <source>
        <strain evidence="1 2">Marx 270</strain>
    </source>
</reference>
<evidence type="ECO:0000313" key="2">
    <source>
        <dbReference type="Proteomes" id="UP000054217"/>
    </source>
</evidence>
<protein>
    <submittedName>
        <fullName evidence="1">Uncharacterized protein</fullName>
    </submittedName>
</protein>
<dbReference type="InParanoid" id="A0A0C3JFS2"/>
<proteinExistence type="predicted"/>
<dbReference type="AlphaFoldDB" id="A0A0C3JFS2"/>
<organism evidence="1 2">
    <name type="scientific">Pisolithus tinctorius Marx 270</name>
    <dbReference type="NCBI Taxonomy" id="870435"/>
    <lineage>
        <taxon>Eukaryota</taxon>
        <taxon>Fungi</taxon>
        <taxon>Dikarya</taxon>
        <taxon>Basidiomycota</taxon>
        <taxon>Agaricomycotina</taxon>
        <taxon>Agaricomycetes</taxon>
        <taxon>Agaricomycetidae</taxon>
        <taxon>Boletales</taxon>
        <taxon>Sclerodermatineae</taxon>
        <taxon>Pisolithaceae</taxon>
        <taxon>Pisolithus</taxon>
    </lineage>
</organism>
<accession>A0A0C3JFS2</accession>
<dbReference type="EMBL" id="KN832045">
    <property type="protein sequence ID" value="KIN96471.1"/>
    <property type="molecule type" value="Genomic_DNA"/>
</dbReference>
<sequence>MVIQRLPWKTLETYVSPSGFLHHVDPQQLTQQLNYTYSQTMVLLEGDRKGSRTR</sequence>
<gene>
    <name evidence="1" type="ORF">M404DRAFT_1006748</name>
</gene>
<evidence type="ECO:0000313" key="1">
    <source>
        <dbReference type="EMBL" id="KIN96471.1"/>
    </source>
</evidence>